<evidence type="ECO:0000313" key="2">
    <source>
        <dbReference type="Proteomes" id="UP001161390"/>
    </source>
</evidence>
<dbReference type="RefSeq" id="WP_284369624.1">
    <property type="nucleotide sequence ID" value="NZ_BSNJ01000001.1"/>
</dbReference>
<comment type="caution">
    <text evidence="1">The sequence shown here is derived from an EMBL/GenBank/DDBJ whole genome shotgun (WGS) entry which is preliminary data.</text>
</comment>
<accession>A0ABQ5UZ62</accession>
<name>A0ABQ5UZ62_9PROT</name>
<organism evidence="1 2">
    <name type="scientific">Algimonas porphyrae</name>
    <dbReference type="NCBI Taxonomy" id="1128113"/>
    <lineage>
        <taxon>Bacteria</taxon>
        <taxon>Pseudomonadati</taxon>
        <taxon>Pseudomonadota</taxon>
        <taxon>Alphaproteobacteria</taxon>
        <taxon>Maricaulales</taxon>
        <taxon>Robiginitomaculaceae</taxon>
        <taxon>Algimonas</taxon>
    </lineage>
</organism>
<reference evidence="1" key="2">
    <citation type="submission" date="2023-01" db="EMBL/GenBank/DDBJ databases">
        <title>Draft genome sequence of Algimonas porphyrae strain NBRC 108216.</title>
        <authorList>
            <person name="Sun Q."/>
            <person name="Mori K."/>
        </authorList>
    </citation>
    <scope>NUCLEOTIDE SEQUENCE</scope>
    <source>
        <strain evidence="1">NBRC 108216</strain>
    </source>
</reference>
<evidence type="ECO:0000313" key="1">
    <source>
        <dbReference type="EMBL" id="GLQ19724.1"/>
    </source>
</evidence>
<reference evidence="1" key="1">
    <citation type="journal article" date="2014" name="Int. J. Syst. Evol. Microbiol.">
        <title>Complete genome of a new Firmicutes species belonging to the dominant human colonic microbiota ('Ruminococcus bicirculans') reveals two chromosomes and a selective capacity to utilize plant glucans.</title>
        <authorList>
            <consortium name="NISC Comparative Sequencing Program"/>
            <person name="Wegmann U."/>
            <person name="Louis P."/>
            <person name="Goesmann A."/>
            <person name="Henrissat B."/>
            <person name="Duncan S.H."/>
            <person name="Flint H.J."/>
        </authorList>
    </citation>
    <scope>NUCLEOTIDE SEQUENCE</scope>
    <source>
        <strain evidence="1">NBRC 108216</strain>
    </source>
</reference>
<dbReference type="Proteomes" id="UP001161390">
    <property type="component" value="Unassembled WGS sequence"/>
</dbReference>
<proteinExistence type="predicted"/>
<protein>
    <submittedName>
        <fullName evidence="1">Uncharacterized protein</fullName>
    </submittedName>
</protein>
<gene>
    <name evidence="1" type="ORF">GCM10007854_06790</name>
</gene>
<sequence>MKKSIRLGDKPPLAGYSESEVLSRSDAISLKVRRPEDLAEVAHYTVSPPANTIPFIIAPAEVRDAWSNKRRLQCNVCNRQHKFVSGGYYAYYRDGYIYVVGPVCGREDQRRDISFGLKAYEQRVRREIADDKVKSFIDNLESYRDRTSQALMFGQIARKVSQIVKDGMSDEQRRIFREALESDSHTLPVWQDYRGRRAAQTIRCAHVFLPNPGKKDEIRMITTALDNNFDFRFSDVQSTPNFNADTVATLSGLVQGLDDTLQVIEDRKKMVRSDLYADLTKINAWSNQWLKLNKTDVGFDLSNRSSNWIFDLKTFRRTEPNMTALKRR</sequence>
<dbReference type="EMBL" id="BSNJ01000001">
    <property type="protein sequence ID" value="GLQ19724.1"/>
    <property type="molecule type" value="Genomic_DNA"/>
</dbReference>
<keyword evidence="2" id="KW-1185">Reference proteome</keyword>